<dbReference type="AlphaFoldDB" id="A0A0F9C618"/>
<accession>A0A0F9C618</accession>
<protein>
    <submittedName>
        <fullName evidence="1">Uncharacterized protein</fullName>
    </submittedName>
</protein>
<organism evidence="1">
    <name type="scientific">marine sediment metagenome</name>
    <dbReference type="NCBI Taxonomy" id="412755"/>
    <lineage>
        <taxon>unclassified sequences</taxon>
        <taxon>metagenomes</taxon>
        <taxon>ecological metagenomes</taxon>
    </lineage>
</organism>
<proteinExistence type="predicted"/>
<reference evidence="1" key="1">
    <citation type="journal article" date="2015" name="Nature">
        <title>Complex archaea that bridge the gap between prokaryotes and eukaryotes.</title>
        <authorList>
            <person name="Spang A."/>
            <person name="Saw J.H."/>
            <person name="Jorgensen S.L."/>
            <person name="Zaremba-Niedzwiedzka K."/>
            <person name="Martijn J."/>
            <person name="Lind A.E."/>
            <person name="van Eijk R."/>
            <person name="Schleper C."/>
            <person name="Guy L."/>
            <person name="Ettema T.J."/>
        </authorList>
    </citation>
    <scope>NUCLEOTIDE SEQUENCE</scope>
</reference>
<gene>
    <name evidence="1" type="ORF">LCGC14_2442470</name>
</gene>
<name>A0A0F9C618_9ZZZZ</name>
<dbReference type="EMBL" id="LAZR01037619">
    <property type="protein sequence ID" value="KKL21732.1"/>
    <property type="molecule type" value="Genomic_DNA"/>
</dbReference>
<sequence>MLEWDLFEDAEPQGSSNGFWYDLTDGGYIDLSKFIKDPAQLEKALVAVKTLESLQKTLDGATLLNEF</sequence>
<comment type="caution">
    <text evidence="1">The sequence shown here is derived from an EMBL/GenBank/DDBJ whole genome shotgun (WGS) entry which is preliminary data.</text>
</comment>
<evidence type="ECO:0000313" key="1">
    <source>
        <dbReference type="EMBL" id="KKL21732.1"/>
    </source>
</evidence>